<evidence type="ECO:0000313" key="3">
    <source>
        <dbReference type="Proteomes" id="UP000658278"/>
    </source>
</evidence>
<feature type="transmembrane region" description="Helical" evidence="1">
    <location>
        <begin position="64"/>
        <end position="86"/>
    </location>
</feature>
<sequence>MLLAFLVPAWVGAVALRKARPSSGAKVLFIGCVVSTVGIVLTLLLVVAGFAMGMNGPGLQIAALVSYLTIPVGMLVFMVGFALHGLQSARVVDRITELETIAAAQQEQISRLEAQG</sequence>
<dbReference type="RefSeq" id="WP_200283306.1">
    <property type="nucleotide sequence ID" value="NZ_JAENII010000021.1"/>
</dbReference>
<feature type="transmembrane region" description="Helical" evidence="1">
    <location>
        <begin position="27"/>
        <end position="52"/>
    </location>
</feature>
<organism evidence="2 3">
    <name type="scientific">Haloferula rosea</name>
    <dbReference type="NCBI Taxonomy" id="490093"/>
    <lineage>
        <taxon>Bacteria</taxon>
        <taxon>Pseudomonadati</taxon>
        <taxon>Verrucomicrobiota</taxon>
        <taxon>Verrucomicrobiia</taxon>
        <taxon>Verrucomicrobiales</taxon>
        <taxon>Verrucomicrobiaceae</taxon>
        <taxon>Haloferula</taxon>
    </lineage>
</organism>
<accession>A0A934RD22</accession>
<reference evidence="2" key="1">
    <citation type="submission" date="2021-01" db="EMBL/GenBank/DDBJ databases">
        <title>Modified the classification status of verrucomicrobia.</title>
        <authorList>
            <person name="Feng X."/>
        </authorList>
    </citation>
    <scope>NUCLEOTIDE SEQUENCE</scope>
    <source>
        <strain evidence="2">KCTC 22201</strain>
    </source>
</reference>
<gene>
    <name evidence="2" type="ORF">JIN81_18090</name>
</gene>
<evidence type="ECO:0000256" key="1">
    <source>
        <dbReference type="SAM" id="Phobius"/>
    </source>
</evidence>
<keyword evidence="1" id="KW-0472">Membrane</keyword>
<dbReference type="EMBL" id="JAENII010000021">
    <property type="protein sequence ID" value="MBK1828952.1"/>
    <property type="molecule type" value="Genomic_DNA"/>
</dbReference>
<protein>
    <recommendedName>
        <fullName evidence="4">DUF2304 domain-containing protein</fullName>
    </recommendedName>
</protein>
<proteinExistence type="predicted"/>
<keyword evidence="1" id="KW-0812">Transmembrane</keyword>
<dbReference type="AlphaFoldDB" id="A0A934RD22"/>
<keyword evidence="3" id="KW-1185">Reference proteome</keyword>
<evidence type="ECO:0000313" key="2">
    <source>
        <dbReference type="EMBL" id="MBK1828952.1"/>
    </source>
</evidence>
<dbReference type="Proteomes" id="UP000658278">
    <property type="component" value="Unassembled WGS sequence"/>
</dbReference>
<name>A0A934RD22_9BACT</name>
<evidence type="ECO:0008006" key="4">
    <source>
        <dbReference type="Google" id="ProtNLM"/>
    </source>
</evidence>
<comment type="caution">
    <text evidence="2">The sequence shown here is derived from an EMBL/GenBank/DDBJ whole genome shotgun (WGS) entry which is preliminary data.</text>
</comment>
<keyword evidence="1" id="KW-1133">Transmembrane helix</keyword>